<evidence type="ECO:0008006" key="4">
    <source>
        <dbReference type="Google" id="ProtNLM"/>
    </source>
</evidence>
<name>A0A1E3L7U6_9BACL</name>
<dbReference type="STRING" id="1886670.PTI45_01254"/>
<dbReference type="Proteomes" id="UP000094578">
    <property type="component" value="Unassembled WGS sequence"/>
</dbReference>
<dbReference type="InterPro" id="IPR008979">
    <property type="entry name" value="Galactose-bd-like_sf"/>
</dbReference>
<evidence type="ECO:0000313" key="2">
    <source>
        <dbReference type="EMBL" id="ODP29245.1"/>
    </source>
</evidence>
<proteinExistence type="predicted"/>
<evidence type="ECO:0000313" key="3">
    <source>
        <dbReference type="Proteomes" id="UP000094578"/>
    </source>
</evidence>
<dbReference type="RefSeq" id="WP_069326691.1">
    <property type="nucleotide sequence ID" value="NZ_MDER01000031.1"/>
</dbReference>
<comment type="caution">
    <text evidence="2">The sequence shown here is derived from an EMBL/GenBank/DDBJ whole genome shotgun (WGS) entry which is preliminary data.</text>
</comment>
<feature type="chain" id="PRO_5038882737" description="F5/8 type C domain-containing protein" evidence="1">
    <location>
        <begin position="25"/>
        <end position="326"/>
    </location>
</feature>
<keyword evidence="3" id="KW-1185">Reference proteome</keyword>
<gene>
    <name evidence="2" type="ORF">PTI45_01254</name>
</gene>
<dbReference type="EMBL" id="MDER01000031">
    <property type="protein sequence ID" value="ODP29245.1"/>
    <property type="molecule type" value="Genomic_DNA"/>
</dbReference>
<sequence>MGLLKLKKTGAVLLGALLMGTVYQGGTAHALNYSNDVVPVLSSNTGTNGTASASAEEVGHEAWKAFDDNSTPESTWKAPAGSSSQLIYQFNTKKVITQYTVQADTYDTSEAPKKWQLAGKIGKNWLVLDEQSNQTQWQPGQTKSYTISNDTAYTAYALFISSNNGGSSVAVSELELYEFGDNANLVPAANSMVSVEGGAYASVNEDTAWKAFDHNTGSDSYWESDNDNFIDATLQYTFDAPQVVKGYSLTLANKSTAPVFWTLVGSNDGEQWEEVLHDVKSSYRWEVGQKKVYEIDNTKAYKTYKVIFDRNSGPSTVAVSEFELFQ</sequence>
<dbReference type="AlphaFoldDB" id="A0A1E3L7U6"/>
<evidence type="ECO:0000256" key="1">
    <source>
        <dbReference type="SAM" id="SignalP"/>
    </source>
</evidence>
<dbReference type="Gene3D" id="2.60.120.260">
    <property type="entry name" value="Galactose-binding domain-like"/>
    <property type="match status" value="2"/>
</dbReference>
<protein>
    <recommendedName>
        <fullName evidence="4">F5/8 type C domain-containing protein</fullName>
    </recommendedName>
</protein>
<keyword evidence="1" id="KW-0732">Signal</keyword>
<organism evidence="2 3">
    <name type="scientific">Paenibacillus nuruki</name>
    <dbReference type="NCBI Taxonomy" id="1886670"/>
    <lineage>
        <taxon>Bacteria</taxon>
        <taxon>Bacillati</taxon>
        <taxon>Bacillota</taxon>
        <taxon>Bacilli</taxon>
        <taxon>Bacillales</taxon>
        <taxon>Paenibacillaceae</taxon>
        <taxon>Paenibacillus</taxon>
    </lineage>
</organism>
<accession>A0A1E3L7U6</accession>
<reference evidence="2 3" key="1">
    <citation type="submission" date="2016-08" db="EMBL/GenBank/DDBJ databases">
        <title>Genome sequencing of Paenibacillus sp. TI45-13ar, isolated from Korean traditional nuruk.</title>
        <authorList>
            <person name="Kim S.-J."/>
        </authorList>
    </citation>
    <scope>NUCLEOTIDE SEQUENCE [LARGE SCALE GENOMIC DNA]</scope>
    <source>
        <strain evidence="2 3">TI45-13ar</strain>
    </source>
</reference>
<feature type="signal peptide" evidence="1">
    <location>
        <begin position="1"/>
        <end position="24"/>
    </location>
</feature>
<dbReference type="SUPFAM" id="SSF49785">
    <property type="entry name" value="Galactose-binding domain-like"/>
    <property type="match status" value="2"/>
</dbReference>